<gene>
    <name evidence="2" type="ORF">RUM8411_01486</name>
</gene>
<keyword evidence="3" id="KW-1185">Reference proteome</keyword>
<feature type="domain" description="SnoaL-like" evidence="1">
    <location>
        <begin position="14"/>
        <end position="114"/>
    </location>
</feature>
<dbReference type="SUPFAM" id="SSF54427">
    <property type="entry name" value="NTF2-like"/>
    <property type="match status" value="1"/>
</dbReference>
<name>A0A1X6YYG1_9RHOB</name>
<organism evidence="2 3">
    <name type="scientific">Ruegeria meonggei</name>
    <dbReference type="NCBI Taxonomy" id="1446476"/>
    <lineage>
        <taxon>Bacteria</taxon>
        <taxon>Pseudomonadati</taxon>
        <taxon>Pseudomonadota</taxon>
        <taxon>Alphaproteobacteria</taxon>
        <taxon>Rhodobacterales</taxon>
        <taxon>Roseobacteraceae</taxon>
        <taxon>Ruegeria</taxon>
    </lineage>
</organism>
<dbReference type="Proteomes" id="UP000193778">
    <property type="component" value="Unassembled WGS sequence"/>
</dbReference>
<protein>
    <submittedName>
        <fullName evidence="2">RNA polymerase factor sigma-70</fullName>
    </submittedName>
</protein>
<evidence type="ECO:0000259" key="1">
    <source>
        <dbReference type="Pfam" id="PF12680"/>
    </source>
</evidence>
<reference evidence="3" key="1">
    <citation type="submission" date="2017-03" db="EMBL/GenBank/DDBJ databases">
        <authorList>
            <person name="Rodrigo-Torres L."/>
            <person name="Arahal R.D."/>
            <person name="Lucena T."/>
        </authorList>
    </citation>
    <scope>NUCLEOTIDE SEQUENCE [LARGE SCALE GENOMIC DNA]</scope>
    <source>
        <strain evidence="3">CECT 8411</strain>
    </source>
</reference>
<dbReference type="InterPro" id="IPR032710">
    <property type="entry name" value="NTF2-like_dom_sf"/>
</dbReference>
<dbReference type="OrthoDB" id="9800684at2"/>
<dbReference type="InterPro" id="IPR037401">
    <property type="entry name" value="SnoaL-like"/>
</dbReference>
<dbReference type="AlphaFoldDB" id="A0A1X6YYG1"/>
<evidence type="ECO:0000313" key="3">
    <source>
        <dbReference type="Proteomes" id="UP000193778"/>
    </source>
</evidence>
<proteinExistence type="predicted"/>
<dbReference type="RefSeq" id="WP_085822043.1">
    <property type="nucleotide sequence ID" value="NZ_FWFP01000004.1"/>
</dbReference>
<dbReference type="Pfam" id="PF12680">
    <property type="entry name" value="SnoaL_2"/>
    <property type="match status" value="1"/>
</dbReference>
<dbReference type="Gene3D" id="3.10.450.50">
    <property type="match status" value="1"/>
</dbReference>
<dbReference type="EMBL" id="FWFP01000004">
    <property type="protein sequence ID" value="SLN35388.1"/>
    <property type="molecule type" value="Genomic_DNA"/>
</dbReference>
<accession>A0A1X6YYG1</accession>
<sequence>MTALTQDLVDSVGDAFNANDIDAVMKHFAPDATFDHAVGPEEHGVRFEGADTIRSVFAGLFDKVENVHWQTLDCAISGNKAYCEYRRTATLKDGTTEAFLSVDILTYRDGLIVHKDTYYKQRIG</sequence>
<evidence type="ECO:0000313" key="2">
    <source>
        <dbReference type="EMBL" id="SLN35388.1"/>
    </source>
</evidence>